<dbReference type="Proteomes" id="UP000053841">
    <property type="component" value="Unassembled WGS sequence"/>
</dbReference>
<organism evidence="1 2">
    <name type="scientific">Cochliobolus carbonum (strain 26-R-13)</name>
    <name type="common">Maize leaf spot fungus</name>
    <name type="synonym">Bipolaris zeicola</name>
    <dbReference type="NCBI Taxonomy" id="930089"/>
    <lineage>
        <taxon>Eukaryota</taxon>
        <taxon>Fungi</taxon>
        <taxon>Dikarya</taxon>
        <taxon>Ascomycota</taxon>
        <taxon>Pezizomycotina</taxon>
        <taxon>Dothideomycetes</taxon>
        <taxon>Pleosporomycetidae</taxon>
        <taxon>Pleosporales</taxon>
        <taxon>Pleosporineae</taxon>
        <taxon>Pleosporaceae</taxon>
        <taxon>Bipolaris</taxon>
    </lineage>
</organism>
<sequence>TTFGSDVVKLYSSKSVCERDQRDQSINCVLEIPNIVPAHQAVSKPGAETIVLILTKDEDLIYNNDYTDYMVFSILARYSDLSS</sequence>
<evidence type="ECO:0000313" key="1">
    <source>
        <dbReference type="EMBL" id="EUC35650.1"/>
    </source>
</evidence>
<dbReference type="GeneID" id="19152946"/>
<dbReference type="EMBL" id="KI964572">
    <property type="protein sequence ID" value="EUC35650.1"/>
    <property type="molecule type" value="Genomic_DNA"/>
</dbReference>
<protein>
    <submittedName>
        <fullName evidence="1">Uncharacterized protein</fullName>
    </submittedName>
</protein>
<dbReference type="RefSeq" id="XP_007710084.1">
    <property type="nucleotide sequence ID" value="XM_007711894.1"/>
</dbReference>
<accession>W6YDD8</accession>
<name>W6YDD8_COCC2</name>
<feature type="non-terminal residue" evidence="1">
    <location>
        <position position="1"/>
    </location>
</feature>
<dbReference type="HOGENOM" id="CLU_2549062_0_0_1"/>
<keyword evidence="2" id="KW-1185">Reference proteome</keyword>
<proteinExistence type="predicted"/>
<gene>
    <name evidence="1" type="ORF">COCCADRAFT_90296</name>
</gene>
<dbReference type="AlphaFoldDB" id="W6YDD8"/>
<reference evidence="1 2" key="1">
    <citation type="journal article" date="2013" name="PLoS Genet.">
        <title>Comparative genome structure, secondary metabolite, and effector coding capacity across Cochliobolus pathogens.</title>
        <authorList>
            <person name="Condon B.J."/>
            <person name="Leng Y."/>
            <person name="Wu D."/>
            <person name="Bushley K.E."/>
            <person name="Ohm R.A."/>
            <person name="Otillar R."/>
            <person name="Martin J."/>
            <person name="Schackwitz W."/>
            <person name="Grimwood J."/>
            <person name="MohdZainudin N."/>
            <person name="Xue C."/>
            <person name="Wang R."/>
            <person name="Manning V.A."/>
            <person name="Dhillon B."/>
            <person name="Tu Z.J."/>
            <person name="Steffenson B.J."/>
            <person name="Salamov A."/>
            <person name="Sun H."/>
            <person name="Lowry S."/>
            <person name="LaButti K."/>
            <person name="Han J."/>
            <person name="Copeland A."/>
            <person name="Lindquist E."/>
            <person name="Barry K."/>
            <person name="Schmutz J."/>
            <person name="Baker S.E."/>
            <person name="Ciuffetti L.M."/>
            <person name="Grigoriev I.V."/>
            <person name="Zhong S."/>
            <person name="Turgeon B.G."/>
        </authorList>
    </citation>
    <scope>NUCLEOTIDE SEQUENCE [LARGE SCALE GENOMIC DNA]</scope>
    <source>
        <strain evidence="1 2">26-R-13</strain>
    </source>
</reference>
<evidence type="ECO:0000313" key="2">
    <source>
        <dbReference type="Proteomes" id="UP000053841"/>
    </source>
</evidence>
<dbReference type="KEGG" id="bze:COCCADRAFT_90296"/>